<dbReference type="AlphaFoldDB" id="A0A9P4H8N4"/>
<feature type="non-terminal residue" evidence="1">
    <location>
        <position position="51"/>
    </location>
</feature>
<name>A0A9P4H8N4_9PLEO</name>
<keyword evidence="2" id="KW-1185">Reference proteome</keyword>
<protein>
    <submittedName>
        <fullName evidence="1">Uncharacterized protein</fullName>
    </submittedName>
</protein>
<proteinExistence type="predicted"/>
<dbReference type="OrthoDB" id="3833686at2759"/>
<comment type="caution">
    <text evidence="1">The sequence shown here is derived from an EMBL/GenBank/DDBJ whole genome shotgun (WGS) entry which is preliminary data.</text>
</comment>
<sequence length="51" mass="5531">MSTQQEDLLLCLESSMRNALSTFGPSSAQYLGIKAMVDDLAIKIALDKLSL</sequence>
<accession>A0A9P4H8N4</accession>
<reference evidence="1" key="1">
    <citation type="journal article" date="2020" name="Stud. Mycol.">
        <title>101 Dothideomycetes genomes: a test case for predicting lifestyles and emergence of pathogens.</title>
        <authorList>
            <person name="Haridas S."/>
            <person name="Albert R."/>
            <person name="Binder M."/>
            <person name="Bloem J."/>
            <person name="Labutti K."/>
            <person name="Salamov A."/>
            <person name="Andreopoulos B."/>
            <person name="Baker S."/>
            <person name="Barry K."/>
            <person name="Bills G."/>
            <person name="Bluhm B."/>
            <person name="Cannon C."/>
            <person name="Castanera R."/>
            <person name="Culley D."/>
            <person name="Daum C."/>
            <person name="Ezra D."/>
            <person name="Gonzalez J."/>
            <person name="Henrissat B."/>
            <person name="Kuo A."/>
            <person name="Liang C."/>
            <person name="Lipzen A."/>
            <person name="Lutzoni F."/>
            <person name="Magnuson J."/>
            <person name="Mondo S."/>
            <person name="Nolan M."/>
            <person name="Ohm R."/>
            <person name="Pangilinan J."/>
            <person name="Park H.-J."/>
            <person name="Ramirez L."/>
            <person name="Alfaro M."/>
            <person name="Sun H."/>
            <person name="Tritt A."/>
            <person name="Yoshinaga Y."/>
            <person name="Zwiers L.-H."/>
            <person name="Turgeon B."/>
            <person name="Goodwin S."/>
            <person name="Spatafora J."/>
            <person name="Crous P."/>
            <person name="Grigoriev I."/>
        </authorList>
    </citation>
    <scope>NUCLEOTIDE SEQUENCE</scope>
    <source>
        <strain evidence="1">CBS 110217</strain>
    </source>
</reference>
<dbReference type="Proteomes" id="UP000799777">
    <property type="component" value="Unassembled WGS sequence"/>
</dbReference>
<organism evidence="1 2">
    <name type="scientific">Setomelanomma holmii</name>
    <dbReference type="NCBI Taxonomy" id="210430"/>
    <lineage>
        <taxon>Eukaryota</taxon>
        <taxon>Fungi</taxon>
        <taxon>Dikarya</taxon>
        <taxon>Ascomycota</taxon>
        <taxon>Pezizomycotina</taxon>
        <taxon>Dothideomycetes</taxon>
        <taxon>Pleosporomycetidae</taxon>
        <taxon>Pleosporales</taxon>
        <taxon>Pleosporineae</taxon>
        <taxon>Phaeosphaeriaceae</taxon>
        <taxon>Setomelanomma</taxon>
    </lineage>
</organism>
<evidence type="ECO:0000313" key="1">
    <source>
        <dbReference type="EMBL" id="KAF2030158.1"/>
    </source>
</evidence>
<gene>
    <name evidence="1" type="ORF">EK21DRAFT_24220</name>
</gene>
<dbReference type="EMBL" id="ML978193">
    <property type="protein sequence ID" value="KAF2030158.1"/>
    <property type="molecule type" value="Genomic_DNA"/>
</dbReference>
<evidence type="ECO:0000313" key="2">
    <source>
        <dbReference type="Proteomes" id="UP000799777"/>
    </source>
</evidence>